<dbReference type="InterPro" id="IPR036188">
    <property type="entry name" value="FAD/NAD-bd_sf"/>
</dbReference>
<keyword evidence="3" id="KW-0285">Flavoprotein</keyword>
<keyword evidence="4" id="KW-0274">FAD</keyword>
<keyword evidence="7" id="KW-0560">Oxidoreductase</keyword>
<dbReference type="PANTHER" id="PTHR43014:SF5">
    <property type="entry name" value="GLUTATHIONE REDUCTASE (NADPH)"/>
    <property type="match status" value="1"/>
</dbReference>
<feature type="domain" description="Pyridine nucleotide-disulphide oxidoreductase dimerisation" evidence="5">
    <location>
        <begin position="339"/>
        <end position="441"/>
    </location>
</feature>
<evidence type="ECO:0000313" key="7">
    <source>
        <dbReference type="EMBL" id="MEC4718288.1"/>
    </source>
</evidence>
<evidence type="ECO:0000256" key="4">
    <source>
        <dbReference type="ARBA" id="ARBA00022827"/>
    </source>
</evidence>
<dbReference type="PANTHER" id="PTHR43014">
    <property type="entry name" value="MERCURIC REDUCTASE"/>
    <property type="match status" value="1"/>
</dbReference>
<evidence type="ECO:0000256" key="2">
    <source>
        <dbReference type="ARBA" id="ARBA00007532"/>
    </source>
</evidence>
<keyword evidence="8" id="KW-1185">Reference proteome</keyword>
<dbReference type="InterPro" id="IPR001100">
    <property type="entry name" value="Pyr_nuc-diS_OxRdtase"/>
</dbReference>
<sequence>MTKQYDLVVIGAGTAAMTAAMRVRAAGKQVAVIDFRPFGGTCALRGCDPKKMLIGGVAAFDHARRMQGKGVTGDVGVNWQELMAFKRTFTDPVPQKMEQRYVDKGINTYHGKARFTGKNTLQVGDQILEARHILLASGAEPMKLNIPGEQYLIDNEGFLALETLPRRIVMVGGGYIAAEFSHIAARAGAQVTILQRGERILKEFDADLVGWLMDSFNALGVDVRTQTLVDRVEMTANGYQVFSTSGGSQAMIEADLVIHAAGRTPDLDSLDLDVAGIATEKGRLKLNEYLQSVSNPAVYAAGDVAGMGPPLTPVSSHDAKVVAANILNGNQKTPNYKGVPSVAFTIPPIASVGFTEAKARENGLKFRMQSQKTPTWFNARQQAEPIYAFKVLVDESTDQIVGAHLVGPHVDEVINIFALAIRHGLTTDDLKTTMFAYPSGASDIGYML</sequence>
<feature type="domain" description="FAD/NAD(P)-binding" evidence="6">
    <location>
        <begin position="5"/>
        <end position="317"/>
    </location>
</feature>
<accession>A0ABU6J436</accession>
<reference evidence="7 8" key="1">
    <citation type="submission" date="2023-10" db="EMBL/GenBank/DDBJ databases">
        <title>Noviherbaspirillum sp. CPCC 100848 genome assembly.</title>
        <authorList>
            <person name="Li X.Y."/>
            <person name="Fang X.M."/>
        </authorList>
    </citation>
    <scope>NUCLEOTIDE SEQUENCE [LARGE SCALE GENOMIC DNA]</scope>
    <source>
        <strain evidence="7 8">CPCC 100848</strain>
    </source>
</reference>
<comment type="similarity">
    <text evidence="2">Belongs to the class-I pyridine nucleotide-disulfide oxidoreductase family.</text>
</comment>
<dbReference type="EC" id="1.-.-.-" evidence="7"/>
<dbReference type="EMBL" id="JAWIIV010000002">
    <property type="protein sequence ID" value="MEC4718288.1"/>
    <property type="molecule type" value="Genomic_DNA"/>
</dbReference>
<evidence type="ECO:0000313" key="8">
    <source>
        <dbReference type="Proteomes" id="UP001352263"/>
    </source>
</evidence>
<dbReference type="PRINTS" id="PR00368">
    <property type="entry name" value="FADPNR"/>
</dbReference>
<dbReference type="Pfam" id="PF07992">
    <property type="entry name" value="Pyr_redox_2"/>
    <property type="match status" value="1"/>
</dbReference>
<organism evidence="7 8">
    <name type="scientific">Noviherbaspirillum album</name>
    <dbReference type="NCBI Taxonomy" id="3080276"/>
    <lineage>
        <taxon>Bacteria</taxon>
        <taxon>Pseudomonadati</taxon>
        <taxon>Pseudomonadota</taxon>
        <taxon>Betaproteobacteria</taxon>
        <taxon>Burkholderiales</taxon>
        <taxon>Oxalobacteraceae</taxon>
        <taxon>Noviherbaspirillum</taxon>
    </lineage>
</organism>
<evidence type="ECO:0000259" key="5">
    <source>
        <dbReference type="Pfam" id="PF02852"/>
    </source>
</evidence>
<comment type="caution">
    <text evidence="7">The sequence shown here is derived from an EMBL/GenBank/DDBJ whole genome shotgun (WGS) entry which is preliminary data.</text>
</comment>
<evidence type="ECO:0000259" key="6">
    <source>
        <dbReference type="Pfam" id="PF07992"/>
    </source>
</evidence>
<protein>
    <submittedName>
        <fullName evidence="7">NAD(P)/FAD-dependent oxidoreductase</fullName>
        <ecNumber evidence="7">1.-.-.-</ecNumber>
    </submittedName>
</protein>
<dbReference type="PRINTS" id="PR00411">
    <property type="entry name" value="PNDRDTASEI"/>
</dbReference>
<gene>
    <name evidence="7" type="ORF">RY831_03950</name>
</gene>
<dbReference type="InterPro" id="IPR016156">
    <property type="entry name" value="FAD/NAD-linked_Rdtase_dimer_sf"/>
</dbReference>
<proteinExistence type="inferred from homology"/>
<dbReference type="SUPFAM" id="SSF51905">
    <property type="entry name" value="FAD/NAD(P)-binding domain"/>
    <property type="match status" value="1"/>
</dbReference>
<dbReference type="PIRSF" id="PIRSF000350">
    <property type="entry name" value="Mercury_reductase_MerA"/>
    <property type="match status" value="1"/>
</dbReference>
<dbReference type="Gene3D" id="3.50.50.60">
    <property type="entry name" value="FAD/NAD(P)-binding domain"/>
    <property type="match status" value="2"/>
</dbReference>
<dbReference type="Gene3D" id="3.30.390.30">
    <property type="match status" value="1"/>
</dbReference>
<dbReference type="GO" id="GO:0016491">
    <property type="term" value="F:oxidoreductase activity"/>
    <property type="evidence" value="ECO:0007669"/>
    <property type="project" value="UniProtKB-KW"/>
</dbReference>
<evidence type="ECO:0000256" key="3">
    <source>
        <dbReference type="ARBA" id="ARBA00022630"/>
    </source>
</evidence>
<dbReference type="Proteomes" id="UP001352263">
    <property type="component" value="Unassembled WGS sequence"/>
</dbReference>
<dbReference type="Pfam" id="PF02852">
    <property type="entry name" value="Pyr_redox_dim"/>
    <property type="match status" value="1"/>
</dbReference>
<comment type="cofactor">
    <cofactor evidence="1">
        <name>FAD</name>
        <dbReference type="ChEBI" id="CHEBI:57692"/>
    </cofactor>
</comment>
<dbReference type="SUPFAM" id="SSF55424">
    <property type="entry name" value="FAD/NAD-linked reductases, dimerisation (C-terminal) domain"/>
    <property type="match status" value="1"/>
</dbReference>
<dbReference type="RefSeq" id="WP_326505038.1">
    <property type="nucleotide sequence ID" value="NZ_JAWIIV010000002.1"/>
</dbReference>
<dbReference type="InterPro" id="IPR023753">
    <property type="entry name" value="FAD/NAD-binding_dom"/>
</dbReference>
<dbReference type="InterPro" id="IPR004099">
    <property type="entry name" value="Pyr_nucl-diS_OxRdtase_dimer"/>
</dbReference>
<name>A0ABU6J436_9BURK</name>
<evidence type="ECO:0000256" key="1">
    <source>
        <dbReference type="ARBA" id="ARBA00001974"/>
    </source>
</evidence>